<accession>A0A9N7VVV8</accession>
<organism evidence="2 3">
    <name type="scientific">Pleuronectes platessa</name>
    <name type="common">European plaice</name>
    <dbReference type="NCBI Taxonomy" id="8262"/>
    <lineage>
        <taxon>Eukaryota</taxon>
        <taxon>Metazoa</taxon>
        <taxon>Chordata</taxon>
        <taxon>Craniata</taxon>
        <taxon>Vertebrata</taxon>
        <taxon>Euteleostomi</taxon>
        <taxon>Actinopterygii</taxon>
        <taxon>Neopterygii</taxon>
        <taxon>Teleostei</taxon>
        <taxon>Neoteleostei</taxon>
        <taxon>Acanthomorphata</taxon>
        <taxon>Carangaria</taxon>
        <taxon>Pleuronectiformes</taxon>
        <taxon>Pleuronectoidei</taxon>
        <taxon>Pleuronectidae</taxon>
        <taxon>Pleuronectes</taxon>
    </lineage>
</organism>
<protein>
    <submittedName>
        <fullName evidence="2">Uncharacterized protein</fullName>
    </submittedName>
</protein>
<sequence>MYQWDLDTVAPAQTLAPTATVQDGGTYAITDWQEQLPLSLENVCGLSTLASSAPVVTVFVFDSLWPVVTFFGFTLTALVILRVRARPCVPSCHSLNSHLPTARGCTESHSVLVLINSANPLRDPKHSSGFSSALRTSTLCRFTHVRPLAAKI</sequence>
<keyword evidence="3" id="KW-1185">Reference proteome</keyword>
<gene>
    <name evidence="2" type="ORF">PLEPLA_LOCUS43939</name>
</gene>
<evidence type="ECO:0000313" key="2">
    <source>
        <dbReference type="EMBL" id="CAB1456158.1"/>
    </source>
</evidence>
<name>A0A9N7VVV8_PLEPL</name>
<reference evidence="2" key="1">
    <citation type="submission" date="2020-03" db="EMBL/GenBank/DDBJ databases">
        <authorList>
            <person name="Weist P."/>
        </authorList>
    </citation>
    <scope>NUCLEOTIDE SEQUENCE</scope>
</reference>
<dbReference type="Proteomes" id="UP001153269">
    <property type="component" value="Unassembled WGS sequence"/>
</dbReference>
<comment type="caution">
    <text evidence="2">The sequence shown here is derived from an EMBL/GenBank/DDBJ whole genome shotgun (WGS) entry which is preliminary data.</text>
</comment>
<evidence type="ECO:0000256" key="1">
    <source>
        <dbReference type="SAM" id="Phobius"/>
    </source>
</evidence>
<dbReference type="EMBL" id="CADEAL010004288">
    <property type="protein sequence ID" value="CAB1456158.1"/>
    <property type="molecule type" value="Genomic_DNA"/>
</dbReference>
<keyword evidence="1" id="KW-1133">Transmembrane helix</keyword>
<evidence type="ECO:0000313" key="3">
    <source>
        <dbReference type="Proteomes" id="UP001153269"/>
    </source>
</evidence>
<keyword evidence="1" id="KW-0472">Membrane</keyword>
<keyword evidence="1" id="KW-0812">Transmembrane</keyword>
<dbReference type="AlphaFoldDB" id="A0A9N7VVV8"/>
<proteinExistence type="predicted"/>
<feature type="transmembrane region" description="Helical" evidence="1">
    <location>
        <begin position="63"/>
        <end position="81"/>
    </location>
</feature>